<accession>A0AAW9RGQ9</accession>
<dbReference type="EMBL" id="JAZHOF010000003">
    <property type="protein sequence ID" value="MEJ8571412.1"/>
    <property type="molecule type" value="Genomic_DNA"/>
</dbReference>
<dbReference type="SUPFAM" id="SSF88713">
    <property type="entry name" value="Glycoside hydrolase/deacetylase"/>
    <property type="match status" value="1"/>
</dbReference>
<dbReference type="GO" id="GO:0005975">
    <property type="term" value="P:carbohydrate metabolic process"/>
    <property type="evidence" value="ECO:0007669"/>
    <property type="project" value="InterPro"/>
</dbReference>
<protein>
    <submittedName>
        <fullName evidence="1">LamB/YcsF family protein</fullName>
    </submittedName>
</protein>
<dbReference type="RefSeq" id="WP_340329114.1">
    <property type="nucleotide sequence ID" value="NZ_JAZHOF010000003.1"/>
</dbReference>
<dbReference type="InterPro" id="IPR005501">
    <property type="entry name" value="LamB/YcsF/PxpA-like"/>
</dbReference>
<keyword evidence="2" id="KW-1185">Reference proteome</keyword>
<name>A0AAW9RGQ9_9HYPH</name>
<dbReference type="Gene3D" id="3.20.20.370">
    <property type="entry name" value="Glycoside hydrolase/deacetylase"/>
    <property type="match status" value="1"/>
</dbReference>
<dbReference type="NCBIfam" id="NF003816">
    <property type="entry name" value="PRK05406.1-5"/>
    <property type="match status" value="1"/>
</dbReference>
<dbReference type="InterPro" id="IPR011330">
    <property type="entry name" value="Glyco_hydro/deAcase_b/a-brl"/>
</dbReference>
<dbReference type="PANTHER" id="PTHR30292">
    <property type="entry name" value="UNCHARACTERIZED PROTEIN YBGL-RELATED"/>
    <property type="match status" value="1"/>
</dbReference>
<dbReference type="PANTHER" id="PTHR30292:SF0">
    <property type="entry name" value="5-OXOPROLINASE SUBUNIT A"/>
    <property type="match status" value="1"/>
</dbReference>
<dbReference type="Proteomes" id="UP001378188">
    <property type="component" value="Unassembled WGS sequence"/>
</dbReference>
<sequence>MTVINCDMGEGFGLYKIGDDAGLMPLINVANVACGFHASDFNHMRNTVRLAKENGVKVGAHPSLPDLQGFGRREMKISREELANCLIYQIGALKGFLDAEGMTLNHIKPHGSLYGMAGRMEDIAHGVCDAADVFRVPLYGIVGTLHEKVYEARGHTLVSEFYADLDYNDEGMTIITREHHAVDPKVAAERCLRAVTEGKTTSANGKELTVRADSICVHSDTPNAVEIATAVRDAVKPYLDAA</sequence>
<dbReference type="AlphaFoldDB" id="A0AAW9RGQ9"/>
<gene>
    <name evidence="1" type="ORF">V3328_08010</name>
</gene>
<organism evidence="1 2">
    <name type="scientific">Microbaculum marinum</name>
    <dbReference type="NCBI Taxonomy" id="1764581"/>
    <lineage>
        <taxon>Bacteria</taxon>
        <taxon>Pseudomonadati</taxon>
        <taxon>Pseudomonadota</taxon>
        <taxon>Alphaproteobacteria</taxon>
        <taxon>Hyphomicrobiales</taxon>
        <taxon>Tepidamorphaceae</taxon>
        <taxon>Microbaculum</taxon>
    </lineage>
</organism>
<reference evidence="1 2" key="1">
    <citation type="submission" date="2024-02" db="EMBL/GenBank/DDBJ databases">
        <title>Genome analysis and characterization of Microbaculum marinisediminis sp. nov., isolated from marine sediment.</title>
        <authorList>
            <person name="Du Z.-J."/>
            <person name="Ye Y.-Q."/>
            <person name="Zhang Z.-R."/>
            <person name="Yuan S.-M."/>
            <person name="Zhang X.-Y."/>
        </authorList>
    </citation>
    <scope>NUCLEOTIDE SEQUENCE [LARGE SCALE GENOMIC DNA]</scope>
    <source>
        <strain evidence="1 2">SDUM1044001</strain>
    </source>
</reference>
<dbReference type="CDD" id="cd11665">
    <property type="entry name" value="LamB_like"/>
    <property type="match status" value="1"/>
</dbReference>
<dbReference type="NCBIfam" id="NF003814">
    <property type="entry name" value="PRK05406.1-3"/>
    <property type="match status" value="1"/>
</dbReference>
<evidence type="ECO:0000313" key="1">
    <source>
        <dbReference type="EMBL" id="MEJ8571412.1"/>
    </source>
</evidence>
<evidence type="ECO:0000313" key="2">
    <source>
        <dbReference type="Proteomes" id="UP001378188"/>
    </source>
</evidence>
<comment type="caution">
    <text evidence="1">The sequence shown here is derived from an EMBL/GenBank/DDBJ whole genome shotgun (WGS) entry which is preliminary data.</text>
</comment>
<proteinExistence type="predicted"/>
<dbReference type="Pfam" id="PF03746">
    <property type="entry name" value="LamB_YcsF"/>
    <property type="match status" value="1"/>
</dbReference>